<dbReference type="Gene3D" id="1.25.40.10">
    <property type="entry name" value="Tetratricopeptide repeat domain"/>
    <property type="match status" value="1"/>
</dbReference>
<comment type="caution">
    <text evidence="4">The sequence shown here is derived from an EMBL/GenBank/DDBJ whole genome shotgun (WGS) entry which is preliminary data.</text>
</comment>
<reference evidence="4 5" key="1">
    <citation type="journal article" date="2023" name="Commun. Biol.">
        <title>Reorganization of the ancestral sex-determining regions during the evolution of trioecy in Pleodorina starrii.</title>
        <authorList>
            <person name="Takahashi K."/>
            <person name="Suzuki S."/>
            <person name="Kawai-Toyooka H."/>
            <person name="Yamamoto K."/>
            <person name="Hamaji T."/>
            <person name="Ootsuki R."/>
            <person name="Yamaguchi H."/>
            <person name="Kawachi M."/>
            <person name="Higashiyama T."/>
            <person name="Nozaki H."/>
        </authorList>
    </citation>
    <scope>NUCLEOTIDE SEQUENCE [LARGE SCALE GENOMIC DNA]</scope>
    <source>
        <strain evidence="4 5">NIES-4479</strain>
    </source>
</reference>
<evidence type="ECO:0000313" key="4">
    <source>
        <dbReference type="EMBL" id="GLC59888.1"/>
    </source>
</evidence>
<evidence type="ECO:0000256" key="3">
    <source>
        <dbReference type="SAM" id="MobiDB-lite"/>
    </source>
</evidence>
<dbReference type="AlphaFoldDB" id="A0A9W6BX81"/>
<keyword evidence="2" id="KW-0802">TPR repeat</keyword>
<evidence type="ECO:0000256" key="2">
    <source>
        <dbReference type="ARBA" id="ARBA00022803"/>
    </source>
</evidence>
<evidence type="ECO:0000313" key="5">
    <source>
        <dbReference type="Proteomes" id="UP001165080"/>
    </source>
</evidence>
<proteinExistence type="predicted"/>
<feature type="region of interest" description="Disordered" evidence="3">
    <location>
        <begin position="264"/>
        <end position="307"/>
    </location>
</feature>
<dbReference type="InterPro" id="IPR039663">
    <property type="entry name" value="AIP/AIPL1/TTC9"/>
</dbReference>
<dbReference type="PANTHER" id="PTHR11242:SF0">
    <property type="entry name" value="TPR_REGION DOMAIN-CONTAINING PROTEIN"/>
    <property type="match status" value="1"/>
</dbReference>
<keyword evidence="1" id="KW-0677">Repeat</keyword>
<dbReference type="PANTHER" id="PTHR11242">
    <property type="entry name" value="ARYL HYDROCARBON RECEPTOR INTERACTING PROTEIN RELATED"/>
    <property type="match status" value="1"/>
</dbReference>
<sequence length="444" mass="47011">MTTKMPPLESFQEYLSAAVQLKSALVKSKPGRQEWEQAPPFMRCTAAAVDSVRRARTSSFSEQYSTALQLKDQGNELINKDPAAALERYSQALSVFLWFDRGPDRSSEDVPLVCPADKLQGAEQHQAHHLLAVSFSNAAACLLQLGMAADAEYACSTALKYDPYSVKAYYRRAMAHRAVGTTAGLEAAVSDLASANQLEPANNQVRLALAALQHELREHRRQERGMYGNLFQRGELYGDNEVAGGGLLSRRAATHAAASAGAAAETRAAGAATANDNGDDDDENECDWGAAEDSPGGDGGGLDPEDLLFLDPKARKAESALASREADLVMRKMQVALARSRTRHMAARLEAERARRLGGGAGAAGGAGRFPWWAVPWWAYALIGLHLAYRLIRVWRLPPSSASGGGLSPGGGGGMQEAEAAAAVMAAAAGVQQPGGGGGGHLEL</sequence>
<accession>A0A9W6BX81</accession>
<feature type="compositionally biased region" description="Acidic residues" evidence="3">
    <location>
        <begin position="277"/>
        <end position="286"/>
    </location>
</feature>
<dbReference type="EMBL" id="BRXU01000030">
    <property type="protein sequence ID" value="GLC59888.1"/>
    <property type="molecule type" value="Genomic_DNA"/>
</dbReference>
<dbReference type="SUPFAM" id="SSF48452">
    <property type="entry name" value="TPR-like"/>
    <property type="match status" value="1"/>
</dbReference>
<protein>
    <submittedName>
        <fullName evidence="4">Uncharacterized protein</fullName>
    </submittedName>
</protein>
<keyword evidence="5" id="KW-1185">Reference proteome</keyword>
<dbReference type="InterPro" id="IPR011990">
    <property type="entry name" value="TPR-like_helical_dom_sf"/>
</dbReference>
<dbReference type="Proteomes" id="UP001165080">
    <property type="component" value="Unassembled WGS sequence"/>
</dbReference>
<evidence type="ECO:0000256" key="1">
    <source>
        <dbReference type="ARBA" id="ARBA00022737"/>
    </source>
</evidence>
<feature type="compositionally biased region" description="Low complexity" evidence="3">
    <location>
        <begin position="264"/>
        <end position="276"/>
    </location>
</feature>
<organism evidence="4 5">
    <name type="scientific">Pleodorina starrii</name>
    <dbReference type="NCBI Taxonomy" id="330485"/>
    <lineage>
        <taxon>Eukaryota</taxon>
        <taxon>Viridiplantae</taxon>
        <taxon>Chlorophyta</taxon>
        <taxon>core chlorophytes</taxon>
        <taxon>Chlorophyceae</taxon>
        <taxon>CS clade</taxon>
        <taxon>Chlamydomonadales</taxon>
        <taxon>Volvocaceae</taxon>
        <taxon>Pleodorina</taxon>
    </lineage>
</organism>
<name>A0A9W6BX81_9CHLO</name>
<gene>
    <name evidence="4" type="primary">PLEST010938</name>
    <name evidence="4" type="ORF">PLESTB_001549200</name>
</gene>